<feature type="region of interest" description="Disordered" evidence="1">
    <location>
        <begin position="1"/>
        <end position="74"/>
    </location>
</feature>
<name>A0A101SF10_9ACTN</name>
<dbReference type="EMBL" id="LMWU01000010">
    <property type="protein sequence ID" value="KUN72724.1"/>
    <property type="molecule type" value="Genomic_DNA"/>
</dbReference>
<feature type="region of interest" description="Disordered" evidence="1">
    <location>
        <begin position="146"/>
        <end position="168"/>
    </location>
</feature>
<comment type="caution">
    <text evidence="2">The sequence shown here is derived from an EMBL/GenBank/DDBJ whole genome shotgun (WGS) entry which is preliminary data.</text>
</comment>
<protein>
    <submittedName>
        <fullName evidence="2">Uncharacterized protein</fullName>
    </submittedName>
</protein>
<accession>A0A101SF10</accession>
<sequence length="224" mass="23644">MPESQSRIRGQPGPREDDAESGALLTRGTVAPVPDRAAVADHDLGVRAVQERGDPGQGRLPQPLGPRRPTASPGWTVRVASRTTGVRWSYPAVMARSSSMGVLRDVRVVAGDVARQGRQRGARVGRPLAARCERAAIGEVAEFREHAGDGGEVSGGEGLEEAAPAGVARAEGPPLAQTLGLHLGDDHETLLDGLLLEQRALSVSLVEQVLMVRQNIFGLGARRL</sequence>
<evidence type="ECO:0000256" key="1">
    <source>
        <dbReference type="SAM" id="MobiDB-lite"/>
    </source>
</evidence>
<gene>
    <name evidence="2" type="ORF">AQJ46_11640</name>
</gene>
<proteinExistence type="predicted"/>
<feature type="compositionally biased region" description="Basic and acidic residues" evidence="1">
    <location>
        <begin position="38"/>
        <end position="54"/>
    </location>
</feature>
<reference evidence="2 3" key="1">
    <citation type="submission" date="2015-10" db="EMBL/GenBank/DDBJ databases">
        <title>Draft genome sequence of Streptomyces canus DSM 40017, type strain for the species Streptomyces canus.</title>
        <authorList>
            <person name="Ruckert C."/>
            <person name="Winkler A."/>
            <person name="Kalinowski J."/>
            <person name="Kampfer P."/>
            <person name="Glaeser S."/>
        </authorList>
    </citation>
    <scope>NUCLEOTIDE SEQUENCE [LARGE SCALE GENOMIC DNA]</scope>
    <source>
        <strain evidence="2 3">DSM 40017</strain>
    </source>
</reference>
<evidence type="ECO:0000313" key="3">
    <source>
        <dbReference type="Proteomes" id="UP000053669"/>
    </source>
</evidence>
<evidence type="ECO:0000313" key="2">
    <source>
        <dbReference type="EMBL" id="KUN72724.1"/>
    </source>
</evidence>
<feature type="compositionally biased region" description="Low complexity" evidence="1">
    <location>
        <begin position="57"/>
        <end position="69"/>
    </location>
</feature>
<organism evidence="2 3">
    <name type="scientific">Streptomyces canus</name>
    <dbReference type="NCBI Taxonomy" id="58343"/>
    <lineage>
        <taxon>Bacteria</taxon>
        <taxon>Bacillati</taxon>
        <taxon>Actinomycetota</taxon>
        <taxon>Actinomycetes</taxon>
        <taxon>Kitasatosporales</taxon>
        <taxon>Streptomycetaceae</taxon>
        <taxon>Streptomyces</taxon>
        <taxon>Streptomyces aurantiacus group</taxon>
    </lineage>
</organism>
<dbReference type="Proteomes" id="UP000053669">
    <property type="component" value="Unassembled WGS sequence"/>
</dbReference>
<dbReference type="AlphaFoldDB" id="A0A101SF10"/>